<feature type="domain" description="Immunoglobulin" evidence="1">
    <location>
        <begin position="268"/>
        <end position="338"/>
    </location>
</feature>
<feature type="domain" description="Immunoglobulin" evidence="1">
    <location>
        <begin position="1359"/>
        <end position="1431"/>
    </location>
</feature>
<dbReference type="Proteomes" id="UP000199679">
    <property type="component" value="Chromosome I"/>
</dbReference>
<dbReference type="InterPro" id="IPR013783">
    <property type="entry name" value="Ig-like_fold"/>
</dbReference>
<dbReference type="Pfam" id="PF19406">
    <property type="entry name" value="PKD_5"/>
    <property type="match status" value="3"/>
</dbReference>
<dbReference type="NCBIfam" id="TIGR04131">
    <property type="entry name" value="Bac_Flav_CTERM"/>
    <property type="match status" value="1"/>
</dbReference>
<feature type="domain" description="Immunoglobulin" evidence="1">
    <location>
        <begin position="112"/>
        <end position="258"/>
    </location>
</feature>
<dbReference type="Pfam" id="PF13585">
    <property type="entry name" value="CHU_C"/>
    <property type="match status" value="1"/>
</dbReference>
<name>A0A1H1YPA1_MUCMA</name>
<evidence type="ECO:0000313" key="3">
    <source>
        <dbReference type="Proteomes" id="UP000199679"/>
    </source>
</evidence>
<dbReference type="InterPro" id="IPR003599">
    <property type="entry name" value="Ig_sub"/>
</dbReference>
<protein>
    <submittedName>
        <fullName evidence="2">Gliding motility-associated C-terminal domain-containing protein</fullName>
    </submittedName>
</protein>
<accession>A0A1H1YPA1</accession>
<dbReference type="STRING" id="652787.SAMN05216490_2802"/>
<dbReference type="InterPro" id="IPR045828">
    <property type="entry name" value="PKD_Bacteroidetes"/>
</dbReference>
<proteinExistence type="predicted"/>
<dbReference type="InterPro" id="IPR026341">
    <property type="entry name" value="T9SS_type_B"/>
</dbReference>
<dbReference type="EMBL" id="LT629740">
    <property type="protein sequence ID" value="SDT23190.1"/>
    <property type="molecule type" value="Genomic_DNA"/>
</dbReference>
<dbReference type="Gene3D" id="2.60.40.10">
    <property type="entry name" value="Immunoglobulins"/>
    <property type="match status" value="1"/>
</dbReference>
<reference evidence="2 3" key="1">
    <citation type="submission" date="2016-10" db="EMBL/GenBank/DDBJ databases">
        <authorList>
            <person name="de Groot N.N."/>
        </authorList>
    </citation>
    <scope>NUCLEOTIDE SEQUENCE [LARGE SCALE GENOMIC DNA]</scope>
    <source>
        <strain evidence="2 3">MP1X4</strain>
    </source>
</reference>
<evidence type="ECO:0000259" key="1">
    <source>
        <dbReference type="SMART" id="SM00409"/>
    </source>
</evidence>
<feature type="domain" description="Immunoglobulin" evidence="1">
    <location>
        <begin position="922"/>
        <end position="992"/>
    </location>
</feature>
<sequence>MIARYFVNTRLFFLLLLLLSVKGYSQSCTLKDSLSSSSPDICSGNAVILTPTLSGGTGPYNYIWSTGETTQTISVNKAGTYTVSVTDKATSCPAVTASISVGVSTMPNAPTASSTTVCENSPATLKATAPGGTYQWYDAATGGNFLATGDTFTTPPITTATTYYVQTTLSNCTSARTAVTVYTAGRPSVTNTSVCSGNGATITASGGTNYVWYDSAAETNQLATGPTYTTPAITKTTTYYVVATVNGCVSAPTAVIVYISPPPPTPTSSNVTICSGMAASLHANAASGIFDWFDVPTGGTSLISSPDYTTPALTASTTYYVQTSANGCESARTPVTVTVNPIPPAPAAQTSTICYGTSTNLTITSAADGSTYQWYDAATGGRLLTSGTTYQTPVLDNTTTYYIQSVNGGCISSRTPVQVIVNPPVAAPSASGAIVCSGSATILTATSTVKGGIYQWYNAPTGGTLLVTDSTYTTPALTATTKYYVQTVVGDCTSARTAVSVTVLPPVAAPKASGATICSGNYAILTASGGSGNYGWYDSPAGGTLLSSGQVYVTPALTANATYYVQTSSNGCESTRTPVTVTITPITPSPTVSGATSVCAGSTATVSASTTASGGILWYDAATGGNLLGSGNNYTTPALTETTTYYAESNSSTCPGDRTPVTVTVTPTADAQFEYTYGTYGGTASNPIPVIADPAGGTFTSSPAGLVFVSNTTGEVNIKASKKGQYTIVFTTNGPCPGTSSVVFVTDSIPSGNFYYNGPYCQSGSNPYPTFASNSSAGTFSASPSGLVFVNKTTGQINLNASKPGTYTVSNTLLLSDGSPEVATANVTIDPVAMVNAGPNQSVQAGQPVKLAGSISGASGAIWSGGKGTFSHPNLLNAVYTPATGESDVTLTLTTTNSAGVCGPVSAKVEIFIHTVPVAPTAPGIPVCMGSSTTLSALAPGGTYRWYDSATGGTLLSTGPNYITPPLTATTTYYVQTTANGLTSARTAVIVTVNQTPVAPVVAPTGTCMGSPAIITASGSTGTYKWYDAAAGGNLLATGSTFTTSPLLSNTIYYVQAVINDCISPRTKVTVSVNPAPNITSSPNNNACGGIPLNYVITSDTPGATYSWSRAQVTGISNPAVTAQTSGTITEALINTSAAPIDVTYLITPSNNGCSGPVFKYVVTVYPTPAVTSSPTATICDNTTDDYAITFSLPQTTFTWGRAAVPGISNAAVSGQTAGTIREVLFNTTTAPIAVPYTINYQTSDCQAQPFTWTETVNPTAYITSAAAGTICSGTPQNYTITSNIPSATFSWKRDTANNISNKPISNQTSATIDETLVNTGPNPVKVSYIITPIAFGCPGAAFAYTVTLNPQPAMPVANSNTPVCLGSTVQLRTPIVQNASYLWTGPNGYTSDLQNPDIKNVTLADTGIYKLYVTVNSCTSPAGTTQVRIHEPPKADAGPNQLVCINATSVQLAGKVTGGTTTGIWTPSGSGTFIPGKNYLNAQYIPSAEDKAVGSVTLTLQSTSTDDCNFSISSMTITFGLLPAVSTGGNRNVCIQDASVPLKAQIFIPGGSKWSTSGSGSFTPSVDDLDATYTPSTADKQSGSVKLTLTANNPGQCYLATDTMLVKFSPPPTVNAGGIRYVLRGHTIILDPVVSENDVTYLWSPNIDINNVTAKNPVITGNIDRSYTLQVTDSLGCVTYAQTQIIVSPELVIPNAFTPNGDGINDYWEIKGLVAYTNAIIDVFNRYGAKLYHSVGYPTPWDGKYNGQQLPVGTYYYIINTNVNNQVLSGSLTIIR</sequence>
<dbReference type="SMART" id="SM00409">
    <property type="entry name" value="IG"/>
    <property type="match status" value="4"/>
</dbReference>
<dbReference type="Pfam" id="PF19081">
    <property type="entry name" value="Ig_7"/>
    <property type="match status" value="9"/>
</dbReference>
<organism evidence="2 3">
    <name type="scientific">Mucilaginibacter mallensis</name>
    <dbReference type="NCBI Taxonomy" id="652787"/>
    <lineage>
        <taxon>Bacteria</taxon>
        <taxon>Pseudomonadati</taxon>
        <taxon>Bacteroidota</taxon>
        <taxon>Sphingobacteriia</taxon>
        <taxon>Sphingobacteriales</taxon>
        <taxon>Sphingobacteriaceae</taxon>
        <taxon>Mucilaginibacter</taxon>
    </lineage>
</organism>
<evidence type="ECO:0000313" key="2">
    <source>
        <dbReference type="EMBL" id="SDT23190.1"/>
    </source>
</evidence>
<keyword evidence="3" id="KW-1185">Reference proteome</keyword>
<gene>
    <name evidence="2" type="ORF">SAMN05216490_2802</name>
</gene>
<dbReference type="InterPro" id="IPR044023">
    <property type="entry name" value="Ig_7"/>
</dbReference>